<dbReference type="AlphaFoldDB" id="A0A1M7Y9G2"/>
<gene>
    <name evidence="4" type="ORF">SAMN02745220_02749</name>
</gene>
<dbReference type="Gene3D" id="3.30.450.20">
    <property type="entry name" value="PAS domain"/>
    <property type="match status" value="1"/>
</dbReference>
<keyword evidence="1" id="KW-0472">Membrane</keyword>
<protein>
    <submittedName>
        <fullName evidence="4">PAS domain S-box-containing protein</fullName>
    </submittedName>
</protein>
<feature type="transmembrane region" description="Helical" evidence="1">
    <location>
        <begin position="98"/>
        <end position="116"/>
    </location>
</feature>
<dbReference type="CDD" id="cd00077">
    <property type="entry name" value="HDc"/>
    <property type="match status" value="1"/>
</dbReference>
<keyword evidence="5" id="KW-1185">Reference proteome</keyword>
<dbReference type="PROSITE" id="PS51832">
    <property type="entry name" value="HD_GYP"/>
    <property type="match status" value="1"/>
</dbReference>
<evidence type="ECO:0000313" key="4">
    <source>
        <dbReference type="EMBL" id="SHO49239.1"/>
    </source>
</evidence>
<feature type="transmembrane region" description="Helical" evidence="1">
    <location>
        <begin position="123"/>
        <end position="142"/>
    </location>
</feature>
<dbReference type="PANTHER" id="PTHR45228">
    <property type="entry name" value="CYCLIC DI-GMP PHOSPHODIESTERASE TM_0186-RELATED"/>
    <property type="match status" value="1"/>
</dbReference>
<evidence type="ECO:0000256" key="1">
    <source>
        <dbReference type="SAM" id="Phobius"/>
    </source>
</evidence>
<feature type="transmembrane region" description="Helical" evidence="1">
    <location>
        <begin position="42"/>
        <end position="64"/>
    </location>
</feature>
<dbReference type="InterPro" id="IPR000700">
    <property type="entry name" value="PAS-assoc_C"/>
</dbReference>
<dbReference type="InterPro" id="IPR035965">
    <property type="entry name" value="PAS-like_dom_sf"/>
</dbReference>
<keyword evidence="1" id="KW-1133">Transmembrane helix</keyword>
<dbReference type="Gene3D" id="1.10.3210.10">
    <property type="entry name" value="Hypothetical protein af1432"/>
    <property type="match status" value="1"/>
</dbReference>
<keyword evidence="1" id="KW-0812">Transmembrane</keyword>
<feature type="transmembrane region" description="Helical" evidence="1">
    <location>
        <begin position="71"/>
        <end position="92"/>
    </location>
</feature>
<dbReference type="Pfam" id="PF13487">
    <property type="entry name" value="HD_5"/>
    <property type="match status" value="1"/>
</dbReference>
<proteinExistence type="predicted"/>
<accession>A0A1M7Y9G2</accession>
<reference evidence="4 5" key="1">
    <citation type="submission" date="2016-12" db="EMBL/GenBank/DDBJ databases">
        <authorList>
            <person name="Song W.-J."/>
            <person name="Kurnit D.M."/>
        </authorList>
    </citation>
    <scope>NUCLEOTIDE SEQUENCE [LARGE SCALE GENOMIC DNA]</scope>
    <source>
        <strain evidence="4 5">DSM 18488</strain>
    </source>
</reference>
<dbReference type="InterPro" id="IPR052020">
    <property type="entry name" value="Cyclic_di-GMP/3'3'-cGAMP_PDE"/>
</dbReference>
<name>A0A1M7Y9G2_9BACT</name>
<dbReference type="SUPFAM" id="SSF55785">
    <property type="entry name" value="PYP-like sensor domain (PAS domain)"/>
    <property type="match status" value="1"/>
</dbReference>
<dbReference type="InterPro" id="IPR000014">
    <property type="entry name" value="PAS"/>
</dbReference>
<evidence type="ECO:0000259" key="2">
    <source>
        <dbReference type="PROSITE" id="PS50113"/>
    </source>
</evidence>
<evidence type="ECO:0000313" key="5">
    <source>
        <dbReference type="Proteomes" id="UP000184603"/>
    </source>
</evidence>
<dbReference type="Proteomes" id="UP000184603">
    <property type="component" value="Unassembled WGS sequence"/>
</dbReference>
<dbReference type="RefSeq" id="WP_073614031.1">
    <property type="nucleotide sequence ID" value="NZ_FRFE01000013.1"/>
</dbReference>
<dbReference type="EMBL" id="FRFE01000013">
    <property type="protein sequence ID" value="SHO49239.1"/>
    <property type="molecule type" value="Genomic_DNA"/>
</dbReference>
<organism evidence="4 5">
    <name type="scientific">Desulfopila aestuarii DSM 18488</name>
    <dbReference type="NCBI Taxonomy" id="1121416"/>
    <lineage>
        <taxon>Bacteria</taxon>
        <taxon>Pseudomonadati</taxon>
        <taxon>Thermodesulfobacteriota</taxon>
        <taxon>Desulfobulbia</taxon>
        <taxon>Desulfobulbales</taxon>
        <taxon>Desulfocapsaceae</taxon>
        <taxon>Desulfopila</taxon>
    </lineage>
</organism>
<feature type="domain" description="PAC" evidence="2">
    <location>
        <begin position="288"/>
        <end position="339"/>
    </location>
</feature>
<sequence>MKSYREELLELHHRRVYYILLAGATFMVLFSVLDYFVVPEMFVEFLLCRLAGTAICLLFVFLNYRDQQKKFAFATGFSGYIAISMVLLVIIARMEGIASPYYVGLILVMTLYAALAPLTMGQTLISGLLLVLLYTITVLYSTPLSEPFLLDLFANLFFMLSMVGLNTTQSWAHTRAREKEYTLRVEENRIAEQLSLHAEALEIEVEKRSREQQEREARYRLLFNQIADDVVLVSPEGIILQTNSNFDQHYGDDIHYGETPLSTIIPEEEQRNLRNILAETISSITPVRNRQLRLIKRDGNSTETEVSAGLLRRDQAVIVILMLIRDISGRKVMEQKLLASLETRKQTETAAILALAKLSEFRDATSSNHLERIREYCQLLAIELSQYPELQSVMTPTYIEDIYHASILHDIGKVAIPDKFGGLDEPQLEHEHELVRRHTITGGDVIREMQEESKGSSFLEMAKHIAYFHHERWDGRGYPHGLMRREIPLAARIMALADAYEEMTAGTPNNPTSKSHDETVSYITSQSGLRFDPMVVGAFLARQDDFQAILKRLMNA</sequence>
<dbReference type="OrthoDB" id="5429342at2"/>
<dbReference type="InterPro" id="IPR037522">
    <property type="entry name" value="HD_GYP_dom"/>
</dbReference>
<feature type="transmembrane region" description="Helical" evidence="1">
    <location>
        <begin position="16"/>
        <end position="36"/>
    </location>
</feature>
<dbReference type="InterPro" id="IPR003607">
    <property type="entry name" value="HD/PDEase_dom"/>
</dbReference>
<dbReference type="PROSITE" id="PS50113">
    <property type="entry name" value="PAC"/>
    <property type="match status" value="1"/>
</dbReference>
<dbReference type="STRING" id="1121416.SAMN02745220_02749"/>
<evidence type="ECO:0000259" key="3">
    <source>
        <dbReference type="PROSITE" id="PS51832"/>
    </source>
</evidence>
<dbReference type="PANTHER" id="PTHR45228:SF5">
    <property type="entry name" value="CYCLIC DI-GMP PHOSPHODIESTERASE VC_1348-RELATED"/>
    <property type="match status" value="1"/>
</dbReference>
<feature type="domain" description="HD-GYP" evidence="3">
    <location>
        <begin position="344"/>
        <end position="555"/>
    </location>
</feature>
<dbReference type="SMART" id="SM00471">
    <property type="entry name" value="HDc"/>
    <property type="match status" value="1"/>
</dbReference>
<dbReference type="NCBIfam" id="TIGR00229">
    <property type="entry name" value="sensory_box"/>
    <property type="match status" value="1"/>
</dbReference>
<dbReference type="SUPFAM" id="SSF109604">
    <property type="entry name" value="HD-domain/PDEase-like"/>
    <property type="match status" value="1"/>
</dbReference>